<feature type="compositionally biased region" description="Basic and acidic residues" evidence="1">
    <location>
        <begin position="59"/>
        <end position="70"/>
    </location>
</feature>
<protein>
    <submittedName>
        <fullName evidence="2">SEL1-like repeat protein</fullName>
    </submittedName>
</protein>
<dbReference type="RefSeq" id="WP_167176106.1">
    <property type="nucleotide sequence ID" value="NZ_BAAAEJ010000003.1"/>
</dbReference>
<dbReference type="InterPro" id="IPR011990">
    <property type="entry name" value="TPR-like_helical_dom_sf"/>
</dbReference>
<organism evidence="2 3">
    <name type="scientific">Brevundimonas terrae</name>
    <dbReference type="NCBI Taxonomy" id="363631"/>
    <lineage>
        <taxon>Bacteria</taxon>
        <taxon>Pseudomonadati</taxon>
        <taxon>Pseudomonadota</taxon>
        <taxon>Alphaproteobacteria</taxon>
        <taxon>Caulobacterales</taxon>
        <taxon>Caulobacteraceae</taxon>
        <taxon>Brevundimonas</taxon>
    </lineage>
</organism>
<evidence type="ECO:0000313" key="2">
    <source>
        <dbReference type="EMBL" id="GAA0379451.1"/>
    </source>
</evidence>
<dbReference type="SMART" id="SM00671">
    <property type="entry name" value="SEL1"/>
    <property type="match status" value="3"/>
</dbReference>
<dbReference type="Gene3D" id="1.25.40.10">
    <property type="entry name" value="Tetratricopeptide repeat domain"/>
    <property type="match status" value="1"/>
</dbReference>
<proteinExistence type="predicted"/>
<dbReference type="PANTHER" id="PTHR11102:SF160">
    <property type="entry name" value="ERAD-ASSOCIATED E3 UBIQUITIN-PROTEIN LIGASE COMPONENT HRD3"/>
    <property type="match status" value="1"/>
</dbReference>
<dbReference type="SUPFAM" id="SSF81901">
    <property type="entry name" value="HCP-like"/>
    <property type="match status" value="1"/>
</dbReference>
<feature type="region of interest" description="Disordered" evidence="1">
    <location>
        <begin position="39"/>
        <end position="70"/>
    </location>
</feature>
<feature type="region of interest" description="Disordered" evidence="1">
    <location>
        <begin position="441"/>
        <end position="461"/>
    </location>
</feature>
<dbReference type="InterPro" id="IPR006597">
    <property type="entry name" value="Sel1-like"/>
</dbReference>
<reference evidence="3" key="1">
    <citation type="journal article" date="2019" name="Int. J. Syst. Evol. Microbiol.">
        <title>The Global Catalogue of Microorganisms (GCM) 10K type strain sequencing project: providing services to taxonomists for standard genome sequencing and annotation.</title>
        <authorList>
            <consortium name="The Broad Institute Genomics Platform"/>
            <consortium name="The Broad Institute Genome Sequencing Center for Infectious Disease"/>
            <person name="Wu L."/>
            <person name="Ma J."/>
        </authorList>
    </citation>
    <scope>NUCLEOTIDE SEQUENCE [LARGE SCALE GENOMIC DNA]</scope>
    <source>
        <strain evidence="3">JCM 13476</strain>
    </source>
</reference>
<dbReference type="Proteomes" id="UP001500791">
    <property type="component" value="Unassembled WGS sequence"/>
</dbReference>
<dbReference type="Pfam" id="PF08238">
    <property type="entry name" value="Sel1"/>
    <property type="match status" value="3"/>
</dbReference>
<accession>A0ABP3HSZ7</accession>
<dbReference type="EMBL" id="BAAAEJ010000003">
    <property type="protein sequence ID" value="GAA0379451.1"/>
    <property type="molecule type" value="Genomic_DNA"/>
</dbReference>
<comment type="caution">
    <text evidence="2">The sequence shown here is derived from an EMBL/GenBank/DDBJ whole genome shotgun (WGS) entry which is preliminary data.</text>
</comment>
<feature type="region of interest" description="Disordered" evidence="1">
    <location>
        <begin position="565"/>
        <end position="584"/>
    </location>
</feature>
<dbReference type="InterPro" id="IPR050767">
    <property type="entry name" value="Sel1_AlgK"/>
</dbReference>
<dbReference type="PANTHER" id="PTHR11102">
    <property type="entry name" value="SEL-1-LIKE PROTEIN"/>
    <property type="match status" value="1"/>
</dbReference>
<feature type="region of interest" description="Disordered" evidence="1">
    <location>
        <begin position="617"/>
        <end position="656"/>
    </location>
</feature>
<gene>
    <name evidence="2" type="ORF">GCM10009093_03070</name>
</gene>
<keyword evidence="3" id="KW-1185">Reference proteome</keyword>
<evidence type="ECO:0000313" key="3">
    <source>
        <dbReference type="Proteomes" id="UP001500791"/>
    </source>
</evidence>
<sequence length="908" mass="98347">MSATAPWSVKGIDPKAREIAKDLARRSGMTLGEWLNSMIMDEPEDEGSALPRRALAPDSTDRPSREDSVRGEALISAMGERLEAAERRSTSAIQGIDLAVSSLMRRMDAERELDSQRERRLEGMARELREGHERLKSLEGGDQGLDIRSRLDQAQNDTRSALEGLQASFAALEQRLGGLEARPALGDGALTQLADGLRQQIDANRQDMLARLGASGGVEQALERLQAQTKASEMRSAHAVEAMGQEVMRIARNMNTRMQGLEDNGLANAQELVDQHLDQRLSELGRVLDEKLDREIARHSQSVDSRLTRQEDQHALALERLGGEITRISDRLSERISQTERRSTQAIEDISRRLAENTDKLERRSEDVSGELAERMRQSEERTLRLVEEAKAVRARRESAALHAAPRLSAAAEAVQFDDVPEFIPETSAVSLFGSAPDAWDSQPATGADWRTNTASQNAHPAAATQIDAPLAEAQASAGWADTVAAEMAVEPFPTQDELRPFGSLDGDLADDFLMNEAEQARDIEEDENFPSIFASSEHDALAARTEALAGSDLDFEIVLDEGVEADPAPDAPDADEPTGANPFFATSEEADVAQDDDLSLTPFMSTRDVIDNARAAISDDDSETPRKGFGLGKLRKKGGTSALQQKLDRKASRDGSTFGQALKVSALAMLVVGGGGYGTLKLVKDQNLDLNFGQGPSPAQPTTPVAAPMAALALDATPVDAVPSQDVAQTEGAAIFNRAIAMIDNGDASGLEPLKRSAELGYVPAQMRLAALYTDGGVGIEADPFEARQWVRRAAEAGEPRAMQHYATQLYDGVGGERDEAKAVEWMRKSAEAGSVDSQYNVAHLYEKGVKGVAANKVEAFTWYMIAARRGDQQALEAVQRLTPTLEAAQRTKAREAANNFSVQPLA</sequence>
<name>A0ABP3HSZ7_9CAUL</name>
<evidence type="ECO:0000256" key="1">
    <source>
        <dbReference type="SAM" id="MobiDB-lite"/>
    </source>
</evidence>